<dbReference type="Gene3D" id="1.10.3970.10">
    <property type="entry name" value="BSD domain"/>
    <property type="match status" value="1"/>
</dbReference>
<dbReference type="Proteomes" id="UP000092461">
    <property type="component" value="Unassembled WGS sequence"/>
</dbReference>
<dbReference type="InterPro" id="IPR035925">
    <property type="entry name" value="BSD_dom_sf"/>
</dbReference>
<evidence type="ECO:0000313" key="4">
    <source>
        <dbReference type="Proteomes" id="UP000092461"/>
    </source>
</evidence>
<dbReference type="PANTHER" id="PTHR16019">
    <property type="entry name" value="SYNAPSE-ASSOCIATED PROTEIN"/>
    <property type="match status" value="1"/>
</dbReference>
<dbReference type="InterPro" id="IPR005607">
    <property type="entry name" value="BSD_dom"/>
</dbReference>
<organism evidence="3 4">
    <name type="scientific">Lutzomyia longipalpis</name>
    <name type="common">Sand fly</name>
    <dbReference type="NCBI Taxonomy" id="7200"/>
    <lineage>
        <taxon>Eukaryota</taxon>
        <taxon>Metazoa</taxon>
        <taxon>Ecdysozoa</taxon>
        <taxon>Arthropoda</taxon>
        <taxon>Hexapoda</taxon>
        <taxon>Insecta</taxon>
        <taxon>Pterygota</taxon>
        <taxon>Neoptera</taxon>
        <taxon>Endopterygota</taxon>
        <taxon>Diptera</taxon>
        <taxon>Nematocera</taxon>
        <taxon>Psychodoidea</taxon>
        <taxon>Psychodidae</taxon>
        <taxon>Lutzomyia</taxon>
        <taxon>Lutzomyia</taxon>
    </lineage>
</organism>
<dbReference type="EMBL" id="AJWK01020278">
    <property type="status" value="NOT_ANNOTATED_CDS"/>
    <property type="molecule type" value="Genomic_DNA"/>
</dbReference>
<dbReference type="PROSITE" id="PS50858">
    <property type="entry name" value="BSD"/>
    <property type="match status" value="1"/>
</dbReference>
<dbReference type="PANTHER" id="PTHR16019:SF5">
    <property type="entry name" value="BSD DOMAIN-CONTAINING PROTEIN 1"/>
    <property type="match status" value="1"/>
</dbReference>
<feature type="domain" description="BSD" evidence="2">
    <location>
        <begin position="142"/>
        <end position="195"/>
    </location>
</feature>
<dbReference type="GO" id="GO:0005737">
    <property type="term" value="C:cytoplasm"/>
    <property type="evidence" value="ECO:0007669"/>
    <property type="project" value="TreeGrafter"/>
</dbReference>
<dbReference type="Pfam" id="PF03909">
    <property type="entry name" value="BSD"/>
    <property type="match status" value="1"/>
</dbReference>
<proteinExistence type="predicted"/>
<accession>A0A1B0GJG1</accession>
<feature type="compositionally biased region" description="Basic and acidic residues" evidence="1">
    <location>
        <begin position="229"/>
        <end position="240"/>
    </location>
</feature>
<feature type="compositionally biased region" description="Low complexity" evidence="1">
    <location>
        <begin position="334"/>
        <end position="352"/>
    </location>
</feature>
<feature type="region of interest" description="Disordered" evidence="1">
    <location>
        <begin position="296"/>
        <end position="412"/>
    </location>
</feature>
<evidence type="ECO:0000259" key="2">
    <source>
        <dbReference type="PROSITE" id="PS50858"/>
    </source>
</evidence>
<dbReference type="AlphaFoldDB" id="A0A1B0GJG1"/>
<feature type="compositionally biased region" description="Basic and acidic residues" evidence="1">
    <location>
        <begin position="377"/>
        <end position="395"/>
    </location>
</feature>
<dbReference type="InterPro" id="IPR051494">
    <property type="entry name" value="BSD_domain-containing"/>
</dbReference>
<reference evidence="3" key="1">
    <citation type="submission" date="2020-05" db="UniProtKB">
        <authorList>
            <consortium name="EnsemblMetazoa"/>
        </authorList>
    </citation>
    <scope>IDENTIFICATION</scope>
    <source>
        <strain evidence="3">Jacobina</strain>
    </source>
</reference>
<keyword evidence="4" id="KW-1185">Reference proteome</keyword>
<dbReference type="SUPFAM" id="SSF140383">
    <property type="entry name" value="BSD domain-like"/>
    <property type="match status" value="1"/>
</dbReference>
<sequence length="412" mass="45680">MEMAERSEESSSGSSWWGSFIDTAKSKSASVLEAVKKDLDELSTAVRTEASNAGAAIAGTLKLDEPDSTANTVKKSLSSFLGQVTEALIPNIEDEDTEAVLITNNGTITLTGFQKHLAELQGKDETYLTEPSDDLAEKYQRWLQVVEQDQFTEQRLAKHLTGSQILNEKYLSLVPDSVPHMEFWKRYLFRRALLEDALANAEKAERRSKQEQNTADTVSPDVTVIQTEQPKKSTDDKMPSKEIVTPDESEPSSEEQGSSIALKDEIKWESEDFECDVELSEEEQARLLAEYEAEIQEREKRKSLANDPKGKSPKNENKSKAPASKVTPASTKGQKAAPQQKATSQKATTTPKGAGNKKTGTPEGKKQQPKTATDTTAKSDEKLNVEKNHFPKEDASSNSDESWEKEFDLEEQ</sequence>
<evidence type="ECO:0000256" key="1">
    <source>
        <dbReference type="SAM" id="MobiDB-lite"/>
    </source>
</evidence>
<feature type="compositionally biased region" description="Acidic residues" evidence="1">
    <location>
        <begin position="401"/>
        <end position="412"/>
    </location>
</feature>
<protein>
    <recommendedName>
        <fullName evidence="2">BSD domain-containing protein</fullName>
    </recommendedName>
</protein>
<dbReference type="VEuPathDB" id="VectorBase:LLONM1_011552"/>
<dbReference type="VEuPathDB" id="VectorBase:LLOJ006276"/>
<name>A0A1B0GJG1_LUTLO</name>
<feature type="compositionally biased region" description="Basic and acidic residues" evidence="1">
    <location>
        <begin position="296"/>
        <end position="319"/>
    </location>
</feature>
<feature type="region of interest" description="Disordered" evidence="1">
    <location>
        <begin position="204"/>
        <end position="265"/>
    </location>
</feature>
<evidence type="ECO:0000313" key="3">
    <source>
        <dbReference type="EnsemblMetazoa" id="LLOJ006276-PA"/>
    </source>
</evidence>
<dbReference type="EnsemblMetazoa" id="LLOJ006276-RA">
    <property type="protein sequence ID" value="LLOJ006276-PA"/>
    <property type="gene ID" value="LLOJ006276"/>
</dbReference>